<dbReference type="Gene3D" id="3.40.50.300">
    <property type="entry name" value="P-loop containing nucleotide triphosphate hydrolases"/>
    <property type="match status" value="2"/>
</dbReference>
<feature type="region of interest" description="Disordered" evidence="12">
    <location>
        <begin position="1"/>
        <end position="24"/>
    </location>
</feature>
<dbReference type="InterPro" id="IPR000212">
    <property type="entry name" value="DNA_helicase_UvrD/REP"/>
</dbReference>
<feature type="domain" description="UvrD-like helicase C-terminal" evidence="14">
    <location>
        <begin position="296"/>
        <end position="525"/>
    </location>
</feature>
<dbReference type="Gene3D" id="1.10.10.160">
    <property type="match status" value="1"/>
</dbReference>
<evidence type="ECO:0000256" key="4">
    <source>
        <dbReference type="ARBA" id="ARBA00022806"/>
    </source>
</evidence>
<dbReference type="PROSITE" id="PS51198">
    <property type="entry name" value="UVRD_HELICASE_ATP_BIND"/>
    <property type="match status" value="1"/>
</dbReference>
<organism evidence="15 16">
    <name type="scientific">Volvox africanus</name>
    <dbReference type="NCBI Taxonomy" id="51714"/>
    <lineage>
        <taxon>Eukaryota</taxon>
        <taxon>Viridiplantae</taxon>
        <taxon>Chlorophyta</taxon>
        <taxon>core chlorophytes</taxon>
        <taxon>Chlorophyceae</taxon>
        <taxon>CS clade</taxon>
        <taxon>Chlamydomonadales</taxon>
        <taxon>Volvocaceae</taxon>
        <taxon>Volvox</taxon>
    </lineage>
</organism>
<feature type="region of interest" description="Disordered" evidence="12">
    <location>
        <begin position="244"/>
        <end position="267"/>
    </location>
</feature>
<comment type="caution">
    <text evidence="11">Lacks conserved residue(s) required for the propagation of feature annotation.</text>
</comment>
<keyword evidence="6" id="KW-0238">DNA-binding</keyword>
<evidence type="ECO:0000256" key="1">
    <source>
        <dbReference type="ARBA" id="ARBA00009922"/>
    </source>
</evidence>
<dbReference type="EC" id="5.6.2.4" evidence="9"/>
<dbReference type="InterPro" id="IPR027417">
    <property type="entry name" value="P-loop_NTPase"/>
</dbReference>
<evidence type="ECO:0000256" key="3">
    <source>
        <dbReference type="ARBA" id="ARBA00022801"/>
    </source>
</evidence>
<comment type="caution">
    <text evidence="15">The sequence shown here is derived from an EMBL/GenBank/DDBJ whole genome shotgun (WGS) entry which is preliminary data.</text>
</comment>
<dbReference type="Proteomes" id="UP001165090">
    <property type="component" value="Unassembled WGS sequence"/>
</dbReference>
<sequence length="525" mass="56616">MQALRRVGPGEGSGEGPTRGTAKVTRSKAFKELISFLKNRIDTTHGLTRTELLTNLRRLAPFHNHLGKLLDEFDKHSEGDGSSSDNGLGRKAELQLFLATLDLYDEQVKISGGVDFDDLVGLAVALMQQPEARRAAARAFRHILVDEFQDTNLPQYRLVRLLQSEGSELFLVGDVNQAIYTWRGALPEDVRVGGGYGNMLTAVEPPDEEQLLTERLRAVRDSGGGGTGGGDGAAAVVAAPSGHVDNGATPEDAATRTAAETSTATDSTARFLRRNHRSLPHIVEVAQRIINQRQLPAVADTSLQQHQPLESFTVLQAVRDPRAGAAVAVVTTGNGRQEAAWVAEQIKRVVAASHGSVRLQDVAVLYRLNRQARIVEEALQAAGVPYTLPKSHPFWSAEQVRDVAAFLRMAAAPLQARGALLAQVLTRPKRGIDPSSAVLARIKRSIRQGRTPGQLLFGDMVAAAQDRLGGGQLSSTAGSWGPLELLYPGQPPLDVTRGVPYWLLDAVRDALELLMPPPKDHAPCP</sequence>
<evidence type="ECO:0000256" key="6">
    <source>
        <dbReference type="ARBA" id="ARBA00023125"/>
    </source>
</evidence>
<keyword evidence="16" id="KW-1185">Reference proteome</keyword>
<evidence type="ECO:0000256" key="11">
    <source>
        <dbReference type="PROSITE-ProRule" id="PRU00560"/>
    </source>
</evidence>
<evidence type="ECO:0000256" key="9">
    <source>
        <dbReference type="ARBA" id="ARBA00034808"/>
    </source>
</evidence>
<name>A0ABQ5S8B1_9CHLO</name>
<comment type="similarity">
    <text evidence="1">Belongs to the helicase family. UvrD subfamily.</text>
</comment>
<evidence type="ECO:0000256" key="7">
    <source>
        <dbReference type="ARBA" id="ARBA00023235"/>
    </source>
</evidence>
<dbReference type="Gene3D" id="1.10.486.10">
    <property type="entry name" value="PCRA, domain 4"/>
    <property type="match status" value="1"/>
</dbReference>
<evidence type="ECO:0000256" key="8">
    <source>
        <dbReference type="ARBA" id="ARBA00034617"/>
    </source>
</evidence>
<gene>
    <name evidence="15" type="ORF">VaNZ11_009279</name>
</gene>
<dbReference type="PANTHER" id="PTHR11070:SF2">
    <property type="entry name" value="ATP-DEPENDENT DNA HELICASE SRS2"/>
    <property type="match status" value="1"/>
</dbReference>
<evidence type="ECO:0000313" key="16">
    <source>
        <dbReference type="Proteomes" id="UP001165090"/>
    </source>
</evidence>
<reference evidence="15 16" key="1">
    <citation type="journal article" date="2023" name="IScience">
        <title>Expanded male sex-determining region conserved during the evolution of homothallism in the green alga Volvox.</title>
        <authorList>
            <person name="Yamamoto K."/>
            <person name="Matsuzaki R."/>
            <person name="Mahakham W."/>
            <person name="Heman W."/>
            <person name="Sekimoto H."/>
            <person name="Kawachi M."/>
            <person name="Minakuchi Y."/>
            <person name="Toyoda A."/>
            <person name="Nozaki H."/>
        </authorList>
    </citation>
    <scope>NUCLEOTIDE SEQUENCE [LARGE SCALE GENOMIC DNA]</scope>
    <source>
        <strain evidence="15 16">NIES-4468</strain>
    </source>
</reference>
<proteinExistence type="inferred from homology"/>
<dbReference type="InterPro" id="IPR014016">
    <property type="entry name" value="UvrD-like_ATP-bd"/>
</dbReference>
<dbReference type="EMBL" id="BSDZ01000024">
    <property type="protein sequence ID" value="GLI65674.1"/>
    <property type="molecule type" value="Genomic_DNA"/>
</dbReference>
<keyword evidence="7" id="KW-0413">Isomerase</keyword>
<evidence type="ECO:0000313" key="15">
    <source>
        <dbReference type="EMBL" id="GLI65674.1"/>
    </source>
</evidence>
<comment type="catalytic activity">
    <reaction evidence="10">
        <text>ATP + H2O = ADP + phosphate + H(+)</text>
        <dbReference type="Rhea" id="RHEA:13065"/>
        <dbReference type="ChEBI" id="CHEBI:15377"/>
        <dbReference type="ChEBI" id="CHEBI:15378"/>
        <dbReference type="ChEBI" id="CHEBI:30616"/>
        <dbReference type="ChEBI" id="CHEBI:43474"/>
        <dbReference type="ChEBI" id="CHEBI:456216"/>
        <dbReference type="EC" id="5.6.2.4"/>
    </reaction>
</comment>
<dbReference type="Pfam" id="PF13361">
    <property type="entry name" value="UvrD_C"/>
    <property type="match status" value="1"/>
</dbReference>
<dbReference type="Pfam" id="PF00580">
    <property type="entry name" value="UvrD-helicase"/>
    <property type="match status" value="1"/>
</dbReference>
<dbReference type="SUPFAM" id="SSF52540">
    <property type="entry name" value="P-loop containing nucleoside triphosphate hydrolases"/>
    <property type="match status" value="1"/>
</dbReference>
<feature type="non-terminal residue" evidence="15">
    <location>
        <position position="525"/>
    </location>
</feature>
<dbReference type="InterPro" id="IPR013986">
    <property type="entry name" value="DExx_box_DNA_helicase_dom_sf"/>
</dbReference>
<evidence type="ECO:0000256" key="5">
    <source>
        <dbReference type="ARBA" id="ARBA00022840"/>
    </source>
</evidence>
<comment type="catalytic activity">
    <reaction evidence="8">
        <text>Couples ATP hydrolysis with the unwinding of duplex DNA by translocating in the 3'-5' direction.</text>
        <dbReference type="EC" id="5.6.2.4"/>
    </reaction>
</comment>
<evidence type="ECO:0000256" key="10">
    <source>
        <dbReference type="ARBA" id="ARBA00048988"/>
    </source>
</evidence>
<evidence type="ECO:0000259" key="14">
    <source>
        <dbReference type="PROSITE" id="PS51217"/>
    </source>
</evidence>
<protein>
    <recommendedName>
        <fullName evidence="9">DNA 3'-5' helicase</fullName>
        <ecNumber evidence="9">5.6.2.4</ecNumber>
    </recommendedName>
</protein>
<evidence type="ECO:0000259" key="13">
    <source>
        <dbReference type="PROSITE" id="PS51198"/>
    </source>
</evidence>
<keyword evidence="3 11" id="KW-0378">Hydrolase</keyword>
<dbReference type="PROSITE" id="PS51217">
    <property type="entry name" value="UVRD_HELICASE_CTER"/>
    <property type="match status" value="1"/>
</dbReference>
<dbReference type="PANTHER" id="PTHR11070">
    <property type="entry name" value="UVRD / RECB / PCRA DNA HELICASE FAMILY MEMBER"/>
    <property type="match status" value="1"/>
</dbReference>
<dbReference type="InterPro" id="IPR014017">
    <property type="entry name" value="DNA_helicase_UvrD-like_C"/>
</dbReference>
<keyword evidence="5 11" id="KW-0067">ATP-binding</keyword>
<evidence type="ECO:0000256" key="2">
    <source>
        <dbReference type="ARBA" id="ARBA00022741"/>
    </source>
</evidence>
<feature type="domain" description="UvrD-like helicase ATP-binding" evidence="13">
    <location>
        <begin position="1"/>
        <end position="219"/>
    </location>
</feature>
<keyword evidence="2 11" id="KW-0547">Nucleotide-binding</keyword>
<accession>A0ABQ5S8B1</accession>
<keyword evidence="4 11" id="KW-0347">Helicase</keyword>
<evidence type="ECO:0000256" key="12">
    <source>
        <dbReference type="SAM" id="MobiDB-lite"/>
    </source>
</evidence>